<evidence type="ECO:0000313" key="1">
    <source>
        <dbReference type="EMBL" id="PKU24892.1"/>
    </source>
</evidence>
<name>A0A2N3PWV2_9PROT</name>
<dbReference type="Gene3D" id="1.10.530.10">
    <property type="match status" value="1"/>
</dbReference>
<dbReference type="SUPFAM" id="SSF53955">
    <property type="entry name" value="Lysozyme-like"/>
    <property type="match status" value="1"/>
</dbReference>
<reference evidence="2" key="1">
    <citation type="submission" date="2017-12" db="EMBL/GenBank/DDBJ databases">
        <title>Draft genome sequence of Telmatospirillum siberiense 26-4b1T, an acidotolerant peatland alphaproteobacterium potentially involved in sulfur cycling.</title>
        <authorList>
            <person name="Hausmann B."/>
            <person name="Pjevac P."/>
            <person name="Schreck K."/>
            <person name="Herbold C.W."/>
            <person name="Daims H."/>
            <person name="Wagner M."/>
            <person name="Pester M."/>
            <person name="Loy A."/>
        </authorList>
    </citation>
    <scope>NUCLEOTIDE SEQUENCE [LARGE SCALE GENOMIC DNA]</scope>
    <source>
        <strain evidence="2">26-4b1</strain>
    </source>
</reference>
<accession>A0A2N3PWV2</accession>
<dbReference type="OrthoDB" id="9778480at2"/>
<sequence length="232" mass="25827">MTTALAIFAATNLVYQVVRKPAEMFFPVSGVLNKMPSETWREYGPLFREYATDTISAELLAALAQMEGAGNPVAHTYWRWRLTTDLFSIYRPASSSVGMYQMTDPTFAEARRYCIRHHTVVEAGAWNDWRGCWFNGLYTRVVPAHAIQMTSAHLDRGVAAILHNHGGPAPTIQQKQDLAALIHLCGAGPARAYARRGFQLAPDEQCGDHSAAAYLAQADVLKRQFQRLTAKE</sequence>
<dbReference type="Proteomes" id="UP000233293">
    <property type="component" value="Unassembled WGS sequence"/>
</dbReference>
<comment type="caution">
    <text evidence="1">The sequence shown here is derived from an EMBL/GenBank/DDBJ whole genome shotgun (WGS) entry which is preliminary data.</text>
</comment>
<dbReference type="AlphaFoldDB" id="A0A2N3PWV2"/>
<dbReference type="EMBL" id="PIUM01000008">
    <property type="protein sequence ID" value="PKU24892.1"/>
    <property type="molecule type" value="Genomic_DNA"/>
</dbReference>
<protein>
    <submittedName>
        <fullName evidence="1">Transglycosylase</fullName>
    </submittedName>
</protein>
<keyword evidence="2" id="KW-1185">Reference proteome</keyword>
<dbReference type="InterPro" id="IPR023346">
    <property type="entry name" value="Lysozyme-like_dom_sf"/>
</dbReference>
<gene>
    <name evidence="1" type="ORF">CWS72_09805</name>
</gene>
<proteinExistence type="predicted"/>
<evidence type="ECO:0000313" key="2">
    <source>
        <dbReference type="Proteomes" id="UP000233293"/>
    </source>
</evidence>
<organism evidence="1 2">
    <name type="scientific">Telmatospirillum siberiense</name>
    <dbReference type="NCBI Taxonomy" id="382514"/>
    <lineage>
        <taxon>Bacteria</taxon>
        <taxon>Pseudomonadati</taxon>
        <taxon>Pseudomonadota</taxon>
        <taxon>Alphaproteobacteria</taxon>
        <taxon>Rhodospirillales</taxon>
        <taxon>Rhodospirillaceae</taxon>
        <taxon>Telmatospirillum</taxon>
    </lineage>
</organism>